<dbReference type="Proteomes" id="UP000655287">
    <property type="component" value="Unassembled WGS sequence"/>
</dbReference>
<keyword evidence="1" id="KW-0418">Kinase</keyword>
<dbReference type="GO" id="GO:0004674">
    <property type="term" value="F:protein serine/threonine kinase activity"/>
    <property type="evidence" value="ECO:0007669"/>
    <property type="project" value="UniProtKB-KW"/>
</dbReference>
<keyword evidence="4" id="KW-1185">Reference proteome</keyword>
<proteinExistence type="predicted"/>
<dbReference type="AlphaFoldDB" id="A0A919RBN3"/>
<evidence type="ECO:0000313" key="3">
    <source>
        <dbReference type="EMBL" id="GII80990.1"/>
    </source>
</evidence>
<evidence type="ECO:0000256" key="1">
    <source>
        <dbReference type="ARBA" id="ARBA00022527"/>
    </source>
</evidence>
<evidence type="ECO:0000259" key="2">
    <source>
        <dbReference type="Pfam" id="PF13581"/>
    </source>
</evidence>
<dbReference type="PANTHER" id="PTHR35526">
    <property type="entry name" value="ANTI-SIGMA-F FACTOR RSBW-RELATED"/>
    <property type="match status" value="1"/>
</dbReference>
<gene>
    <name evidence="3" type="ORF">Sru01_59720</name>
</gene>
<dbReference type="EMBL" id="BOOU01000085">
    <property type="protein sequence ID" value="GII80990.1"/>
    <property type="molecule type" value="Genomic_DNA"/>
</dbReference>
<dbReference type="RefSeq" id="WP_203992548.1">
    <property type="nucleotide sequence ID" value="NZ_BOOU01000085.1"/>
</dbReference>
<dbReference type="InterPro" id="IPR003594">
    <property type="entry name" value="HATPase_dom"/>
</dbReference>
<name>A0A919RBN3_9ACTN</name>
<dbReference type="GO" id="GO:0005524">
    <property type="term" value="F:ATP binding"/>
    <property type="evidence" value="ECO:0007669"/>
    <property type="project" value="UniProtKB-KW"/>
</dbReference>
<dbReference type="SUPFAM" id="SSF55874">
    <property type="entry name" value="ATPase domain of HSP90 chaperone/DNA topoisomerase II/histidine kinase"/>
    <property type="match status" value="1"/>
</dbReference>
<dbReference type="CDD" id="cd16936">
    <property type="entry name" value="HATPase_RsbW-like"/>
    <property type="match status" value="1"/>
</dbReference>
<evidence type="ECO:0000313" key="4">
    <source>
        <dbReference type="Proteomes" id="UP000655287"/>
    </source>
</evidence>
<comment type="caution">
    <text evidence="3">The sequence shown here is derived from an EMBL/GenBank/DDBJ whole genome shotgun (WGS) entry which is preliminary data.</text>
</comment>
<keyword evidence="1" id="KW-0808">Transferase</keyword>
<organism evidence="3 4">
    <name type="scientific">Sphaerisporangium rufum</name>
    <dbReference type="NCBI Taxonomy" id="1381558"/>
    <lineage>
        <taxon>Bacteria</taxon>
        <taxon>Bacillati</taxon>
        <taxon>Actinomycetota</taxon>
        <taxon>Actinomycetes</taxon>
        <taxon>Streptosporangiales</taxon>
        <taxon>Streptosporangiaceae</taxon>
        <taxon>Sphaerisporangium</taxon>
    </lineage>
</organism>
<sequence length="150" mass="15483">MNMGESGASVRGGSRITTARPLGTVRLAGTPESVTHGRSYVRTVLVAAGISEVDDTVLLAGELMGNAVRHSDSGRPGGTVEVRVFADGTRVRVEVGDEGSPAGIPAAAAEVDPFSESGRGLWLVDRLAAAWGVLERPGGRTVWFECAVPA</sequence>
<keyword evidence="3" id="KW-0067">ATP-binding</keyword>
<dbReference type="Gene3D" id="3.30.565.10">
    <property type="entry name" value="Histidine kinase-like ATPase, C-terminal domain"/>
    <property type="match status" value="1"/>
</dbReference>
<keyword evidence="3" id="KW-0547">Nucleotide-binding</keyword>
<protein>
    <submittedName>
        <fullName evidence="3">ATP-binding protein</fullName>
    </submittedName>
</protein>
<reference evidence="3" key="1">
    <citation type="submission" date="2021-01" db="EMBL/GenBank/DDBJ databases">
        <title>Whole genome shotgun sequence of Sphaerisporangium rufum NBRC 109079.</title>
        <authorList>
            <person name="Komaki H."/>
            <person name="Tamura T."/>
        </authorList>
    </citation>
    <scope>NUCLEOTIDE SEQUENCE</scope>
    <source>
        <strain evidence="3">NBRC 109079</strain>
    </source>
</reference>
<feature type="domain" description="Histidine kinase/HSP90-like ATPase" evidence="2">
    <location>
        <begin position="29"/>
        <end position="144"/>
    </location>
</feature>
<dbReference type="Pfam" id="PF13581">
    <property type="entry name" value="HATPase_c_2"/>
    <property type="match status" value="1"/>
</dbReference>
<keyword evidence="1" id="KW-0723">Serine/threonine-protein kinase</keyword>
<dbReference type="InterPro" id="IPR050267">
    <property type="entry name" value="Anti-sigma-factor_SerPK"/>
</dbReference>
<accession>A0A919RBN3</accession>
<dbReference type="PANTHER" id="PTHR35526:SF3">
    <property type="entry name" value="ANTI-SIGMA-F FACTOR RSBW"/>
    <property type="match status" value="1"/>
</dbReference>
<dbReference type="InterPro" id="IPR036890">
    <property type="entry name" value="HATPase_C_sf"/>
</dbReference>